<sequence>MKEIKEIAERGFGKKNEDTMYWRNFNPQAQKKLAELTGIDSATWGREITPISEGVRGVKAGLLMEWAEKHVNHEKGQRALALLIYGWVIFPRNQGFIDDVVVDLFYQMHKHQCNPVPAILAETLRSLNYCRRTGSGRFYGCAQLLCVWLKSHLRPLKGKFRMSCIPGGNPLRRFPNITWPGRNKQQWIEWFRNCDEKQVEWRVPCYKDWHRDRVKDLVLPPEKDPHYLVGPNSLDELTHLKYEVSRLREGVKLKEVEERHELEKTALNQEVDQYQLDEFLERLSDVKDKFLDLGRGINSLIDAWDKSEDSWKDALARMRKGVAVARELKKHVEKGQYSNPPQAADPTFAPRPPMDTSYLFKQGTSAARPINVPDTEDARKMVMEENQKLRSMMEERFKSIEGGKGYFGRMDMTKIALVSDLVIPPKFKVPEFEKFNGSKCPREHVTTYVGKMQPLTSDEKMFIHYFQDSLTGAASTWYNQLDGTRIHSWDDLANAFVAQYQYLSDLAPNRGTLKNIIRKPDNLPPAYYERLFPVAVESYARLIVVGELLEAGMKTGKIGNAEDTGAKRGQSSYAKKKDSEVLAVRYTNFRPRNQGQYQHSHSPQNYGYAHLYGYYPPPASPYYYPHVNAVGGNPFRPRPPSPHPIQPITHQGNQAIAPRASDPVKERVPIDPIPYTYTELLPQLLQQNLLERLPYSLPMPQDRRPRWYKENTHCDYHSGTEGHATEDCLRLKYAVQELVKAGKLSFPNAAPTNNKQNSLPGQGEARVSMIGGSELIKKKISEVTTPMSTVYRALIKGTVQRMMNDHVIEFYIESKEEEVNVTIKEEPQPFVPVLPTLKSVQPFIPMPPIKTLTQPFIPKPPIVMPSHMKGKSVASLVVTPPQPFSYKDGHQVPWKYECNYSVSSGEGSSANVTGVEPEQPSEPREEIATKKQVTENEACEFLKIIKQSEYSVIDQLNRLPAKISILSLLLNSEAHRSALLRVLSQSYVSQSITVNELDRVAGNISVAGFITFSDSDIPKGAQNDIKALHITVKCQNVSVAHVLIDNGSALNIMPLSLLKKLPVEENYIQTNNMIVRAFDGTKRGVIGEVEIPMEIGSVEFNLRFQVLDIEPSYSCLLGRPWIHMAGAVPSSLHQMVKFRTPDKLVVVQGEEDLIVAHTIGFSYVEPTSGSYDCSFRAFEVAEMISKTPTEHSVMCTQQQLKKQGSKEGQGLGKNLQGIKEIVTVRANDSTFGLGYEPTPEDWAEAAERKLQRRLARMGIGSSAEEIKMEFPPLHQTFRSAGWVNGAMPQEVQEVEDKLQDLGIHAVTEEMPEREECPWIRPMAPGATLTIGRNMSVQFFLVIWKYAHDEPEFNFERPVYADEPDDEDTEDQTPPSDLLRLVEQEEKQIFPHRESTELINLGTDENPKEVKIGTSLSEGERRELIDLLKEYVDVFAWSYQDMPGLNPEITVHNLPIRSDCKPVQQRLRRMKPEMLLKIKEEVEKQLKAGFLKEAKYPEWQANIVPVPKKDGKVRMCVDYRDLNRASPKDNFPFPHIDVLVDNTAGYSLFSFMDGFSGYNQIKMAPEDMEKTAFVTAWGVFCYKVMPFGLKNAEATYQRAMVALFHDMMHKEIEVNPGEWDEECQIAFDKIKEYLANPPVLVPPVKGKPLILYLTVFKKSMGCVLAQQDETGKKEHATYYLSKKFTDYEAKYSALEKMCCVLVWAAHRLRQYMLYHTTWLVAKLDPVKYVFEKLGLSGRIARWQVLLSEYDMVYVSQKAIKGSAIAEFLADRAGEDYESVKFEFPDEDLMAINQVEVNDEKDERKWRVYFDGASNLSGHGIGAVLISPDGDHLPATARLGFHATNNAAEYEACILGIQMALERKVDELEVYGDSALVIYQMKGEWQTRDSKMVRYRGRVLELIKPFEKIFFHYIPREENQLADALATLILMFKVGTYAEIQPIQIQVKDSPAHVMSVDEEVDKNPWYFDILQYIKYQNYPQHATENDRMSMGYLLNGDTLYKKSRDQTLLRCVNSAEAKRILEEVHEGSCGSHASGHKMPQMPDLLTLETDRSLRWMFSVKCSFLLNKLMVHASFASCLEDPL</sequence>
<keyword evidence="1" id="KW-0233">DNA recombination</keyword>
<dbReference type="InterPro" id="IPR041577">
    <property type="entry name" value="RT_RNaseH_2"/>
</dbReference>
<dbReference type="GO" id="GO:0006310">
    <property type="term" value="P:DNA recombination"/>
    <property type="evidence" value="ECO:0007669"/>
    <property type="project" value="UniProtKB-KW"/>
</dbReference>
<dbReference type="SMART" id="SM00443">
    <property type="entry name" value="G_patch"/>
    <property type="match status" value="1"/>
</dbReference>
<dbReference type="InterPro" id="IPR021109">
    <property type="entry name" value="Peptidase_aspartic_dom_sf"/>
</dbReference>
<evidence type="ECO:0000256" key="1">
    <source>
        <dbReference type="ARBA" id="ARBA00023172"/>
    </source>
</evidence>
<dbReference type="Gramene" id="OMO62254">
    <property type="protein sequence ID" value="OMO62254"/>
    <property type="gene ID" value="CCACVL1_22930"/>
</dbReference>
<gene>
    <name evidence="5" type="ORF">CCACVL1_22930</name>
</gene>
<name>A0A1R3GVX9_COCAP</name>
<dbReference type="InterPro" id="IPR056647">
    <property type="entry name" value="DUF7745"/>
</dbReference>
<evidence type="ECO:0000313" key="6">
    <source>
        <dbReference type="Proteomes" id="UP000188268"/>
    </source>
</evidence>
<dbReference type="OrthoDB" id="1427511at2759"/>
<dbReference type="InterPro" id="IPR002156">
    <property type="entry name" value="RNaseH_domain"/>
</dbReference>
<dbReference type="Gene3D" id="3.30.420.10">
    <property type="entry name" value="Ribonuclease H-like superfamily/Ribonuclease H"/>
    <property type="match status" value="1"/>
</dbReference>
<dbReference type="InterPro" id="IPR036397">
    <property type="entry name" value="RNaseH_sf"/>
</dbReference>
<dbReference type="InterPro" id="IPR012337">
    <property type="entry name" value="RNaseH-like_sf"/>
</dbReference>
<dbReference type="SUPFAM" id="SSF53098">
    <property type="entry name" value="Ribonuclease H-like"/>
    <property type="match status" value="1"/>
</dbReference>
<evidence type="ECO:0008006" key="7">
    <source>
        <dbReference type="Google" id="ProtNLM"/>
    </source>
</evidence>
<dbReference type="PANTHER" id="PTHR48475">
    <property type="entry name" value="RIBONUCLEASE H"/>
    <property type="match status" value="1"/>
</dbReference>
<feature type="region of interest" description="Disordered" evidence="2">
    <location>
        <begin position="907"/>
        <end position="930"/>
    </location>
</feature>
<dbReference type="CDD" id="cd09279">
    <property type="entry name" value="RNase_HI_like"/>
    <property type="match status" value="1"/>
</dbReference>
<feature type="domain" description="G-patch" evidence="3">
    <location>
        <begin position="1198"/>
        <end position="1238"/>
    </location>
</feature>
<comment type="caution">
    <text evidence="5">The sequence shown here is derived from an EMBL/GenBank/DDBJ whole genome shotgun (WGS) entry which is preliminary data.</text>
</comment>
<evidence type="ECO:0000259" key="4">
    <source>
        <dbReference type="PROSITE" id="PS50879"/>
    </source>
</evidence>
<dbReference type="InterPro" id="IPR043502">
    <property type="entry name" value="DNA/RNA_pol_sf"/>
</dbReference>
<dbReference type="Proteomes" id="UP000188268">
    <property type="component" value="Unassembled WGS sequence"/>
</dbReference>
<dbReference type="SUPFAM" id="SSF50630">
    <property type="entry name" value="Acid proteases"/>
    <property type="match status" value="1"/>
</dbReference>
<feature type="domain" description="RNase H type-1" evidence="4">
    <location>
        <begin position="1800"/>
        <end position="1929"/>
    </location>
</feature>
<dbReference type="Pfam" id="PF01585">
    <property type="entry name" value="G-patch"/>
    <property type="match status" value="1"/>
</dbReference>
<dbReference type="GO" id="GO:0004523">
    <property type="term" value="F:RNA-DNA hybrid ribonuclease activity"/>
    <property type="evidence" value="ECO:0007669"/>
    <property type="project" value="InterPro"/>
</dbReference>
<dbReference type="PROSITE" id="PS50879">
    <property type="entry name" value="RNASE_H_1"/>
    <property type="match status" value="1"/>
</dbReference>
<dbReference type="Pfam" id="PF00078">
    <property type="entry name" value="RVT_1"/>
    <property type="match status" value="1"/>
</dbReference>
<proteinExistence type="predicted"/>
<dbReference type="GO" id="GO:0003676">
    <property type="term" value="F:nucleic acid binding"/>
    <property type="evidence" value="ECO:0007669"/>
    <property type="project" value="InterPro"/>
</dbReference>
<keyword evidence="6" id="KW-1185">Reference proteome</keyword>
<protein>
    <recommendedName>
        <fullName evidence="7">Reverse transcriptase</fullName>
    </recommendedName>
</protein>
<evidence type="ECO:0000256" key="2">
    <source>
        <dbReference type="SAM" id="MobiDB-lite"/>
    </source>
</evidence>
<evidence type="ECO:0000313" key="5">
    <source>
        <dbReference type="EMBL" id="OMO62254.1"/>
    </source>
</evidence>
<dbReference type="InterPro" id="IPR000467">
    <property type="entry name" value="G_patch_dom"/>
</dbReference>
<dbReference type="Pfam" id="PF17919">
    <property type="entry name" value="RT_RNaseH_2"/>
    <property type="match status" value="1"/>
</dbReference>
<dbReference type="CDD" id="cd00303">
    <property type="entry name" value="retropepsin_like"/>
    <property type="match status" value="1"/>
</dbReference>
<dbReference type="InterPro" id="IPR043128">
    <property type="entry name" value="Rev_trsase/Diguanyl_cyclase"/>
</dbReference>
<organism evidence="5 6">
    <name type="scientific">Corchorus capsularis</name>
    <name type="common">Jute</name>
    <dbReference type="NCBI Taxonomy" id="210143"/>
    <lineage>
        <taxon>Eukaryota</taxon>
        <taxon>Viridiplantae</taxon>
        <taxon>Streptophyta</taxon>
        <taxon>Embryophyta</taxon>
        <taxon>Tracheophyta</taxon>
        <taxon>Spermatophyta</taxon>
        <taxon>Magnoliopsida</taxon>
        <taxon>eudicotyledons</taxon>
        <taxon>Gunneridae</taxon>
        <taxon>Pentapetalae</taxon>
        <taxon>rosids</taxon>
        <taxon>malvids</taxon>
        <taxon>Malvales</taxon>
        <taxon>Malvaceae</taxon>
        <taxon>Grewioideae</taxon>
        <taxon>Apeibeae</taxon>
        <taxon>Corchorus</taxon>
    </lineage>
</organism>
<dbReference type="CDD" id="cd01647">
    <property type="entry name" value="RT_LTR"/>
    <property type="match status" value="1"/>
</dbReference>
<dbReference type="Pfam" id="PF13456">
    <property type="entry name" value="RVT_3"/>
    <property type="match status" value="1"/>
</dbReference>
<dbReference type="PROSITE" id="PS50174">
    <property type="entry name" value="G_PATCH"/>
    <property type="match status" value="1"/>
</dbReference>
<dbReference type="PANTHER" id="PTHR48475:SF1">
    <property type="entry name" value="RNASE H TYPE-1 DOMAIN-CONTAINING PROTEIN"/>
    <property type="match status" value="1"/>
</dbReference>
<dbReference type="Gene3D" id="3.30.70.270">
    <property type="match status" value="1"/>
</dbReference>
<dbReference type="OMA" id="ENEACEF"/>
<dbReference type="Gene3D" id="3.10.10.10">
    <property type="entry name" value="HIV Type 1 Reverse Transcriptase, subunit A, domain 1"/>
    <property type="match status" value="1"/>
</dbReference>
<reference evidence="5 6" key="1">
    <citation type="submission" date="2013-09" db="EMBL/GenBank/DDBJ databases">
        <title>Corchorus capsularis genome sequencing.</title>
        <authorList>
            <person name="Alam M."/>
            <person name="Haque M.S."/>
            <person name="Islam M.S."/>
            <person name="Emdad E.M."/>
            <person name="Islam M.M."/>
            <person name="Ahmed B."/>
            <person name="Halim A."/>
            <person name="Hossen Q.M.M."/>
            <person name="Hossain M.Z."/>
            <person name="Ahmed R."/>
            <person name="Khan M.M."/>
            <person name="Islam R."/>
            <person name="Rashid M.M."/>
            <person name="Khan S.A."/>
            <person name="Rahman M.S."/>
            <person name="Alam M."/>
        </authorList>
    </citation>
    <scope>NUCLEOTIDE SEQUENCE [LARGE SCALE GENOMIC DNA]</scope>
    <source>
        <strain evidence="6">cv. CVL-1</strain>
        <tissue evidence="5">Whole seedling</tissue>
    </source>
</reference>
<dbReference type="SUPFAM" id="SSF56672">
    <property type="entry name" value="DNA/RNA polymerases"/>
    <property type="match status" value="1"/>
</dbReference>
<dbReference type="Gene3D" id="2.40.70.10">
    <property type="entry name" value="Acid Proteases"/>
    <property type="match status" value="1"/>
</dbReference>
<accession>A0A1R3GVX9</accession>
<dbReference type="EMBL" id="AWWV01013269">
    <property type="protein sequence ID" value="OMO62254.1"/>
    <property type="molecule type" value="Genomic_DNA"/>
</dbReference>
<dbReference type="InterPro" id="IPR000477">
    <property type="entry name" value="RT_dom"/>
</dbReference>
<feature type="compositionally biased region" description="Basic and acidic residues" evidence="2">
    <location>
        <begin position="921"/>
        <end position="930"/>
    </location>
</feature>
<evidence type="ECO:0000259" key="3">
    <source>
        <dbReference type="PROSITE" id="PS50174"/>
    </source>
</evidence>
<dbReference type="Pfam" id="PF24924">
    <property type="entry name" value="DUF7745"/>
    <property type="match status" value="1"/>
</dbReference>